<feature type="binding site" evidence="9">
    <location>
        <position position="94"/>
    </location>
    <ligand>
        <name>shikimate</name>
        <dbReference type="ChEBI" id="CHEBI:36208"/>
    </ligand>
</feature>
<evidence type="ECO:0000256" key="2">
    <source>
        <dbReference type="ARBA" id="ARBA00022605"/>
    </source>
</evidence>
<dbReference type="Gene3D" id="3.40.50.720">
    <property type="entry name" value="NAD(P)-binding Rossmann-like Domain"/>
    <property type="match status" value="1"/>
</dbReference>
<keyword evidence="3 9" id="KW-0521">NADP</keyword>
<dbReference type="EC" id="1.1.1.25" evidence="9"/>
<dbReference type="Proteomes" id="UP000076603">
    <property type="component" value="Unassembled WGS sequence"/>
</dbReference>
<feature type="domain" description="SDH C-terminal" evidence="11">
    <location>
        <begin position="258"/>
        <end position="284"/>
    </location>
</feature>
<dbReference type="FunFam" id="3.40.50.10860:FF:000004">
    <property type="entry name" value="Quinate/shikimate dehydrogenase"/>
    <property type="match status" value="1"/>
</dbReference>
<evidence type="ECO:0000256" key="1">
    <source>
        <dbReference type="ARBA" id="ARBA00004871"/>
    </source>
</evidence>
<keyword evidence="2 9" id="KW-0028">Amino-acid biosynthesis</keyword>
<evidence type="ECO:0000313" key="12">
    <source>
        <dbReference type="EMBL" id="KZL89917.1"/>
    </source>
</evidence>
<comment type="catalytic activity">
    <reaction evidence="7">
        <text>shikimate + NAD(+) = 3-dehydroshikimate + NADH + H(+)</text>
        <dbReference type="Rhea" id="RHEA:17741"/>
        <dbReference type="ChEBI" id="CHEBI:15378"/>
        <dbReference type="ChEBI" id="CHEBI:16630"/>
        <dbReference type="ChEBI" id="CHEBI:36208"/>
        <dbReference type="ChEBI" id="CHEBI:57540"/>
        <dbReference type="ChEBI" id="CHEBI:57945"/>
    </reaction>
</comment>
<feature type="binding site" evidence="9">
    <location>
        <begin position="133"/>
        <end position="137"/>
    </location>
    <ligand>
        <name>NADP(+)</name>
        <dbReference type="ChEBI" id="CHEBI:58349"/>
    </ligand>
</feature>
<evidence type="ECO:0000256" key="6">
    <source>
        <dbReference type="ARBA" id="ARBA00051639"/>
    </source>
</evidence>
<sequence>MEKRISGKTGLLGLIGTPVDHSKSPVMYNYSFEKLDLDYAYLAFDITVEKVPDAIAAMKTFKMRGANVTMPCKSEVVKYMDELSPAARIIGAVNTIVNDNGKLTGHITDGVGFIRNLKEHGVEVKDKKVTIMGAGGAATAIQVQFALDGAREISIFNIKDAFYEKAEKTVENIKKEVPECVVSLYDLNDTERLNAEIASSDILVNGTLVGMHPNEEQTIIKDTSVFKKDLVVADVVYNPKKTKLMEDAEAVGCKTVGGLGMLLWQGAEAFKLYTELEMPVEEVQELYFK</sequence>
<feature type="binding site" evidence="9">
    <location>
        <begin position="22"/>
        <end position="24"/>
    </location>
    <ligand>
        <name>shikimate</name>
        <dbReference type="ChEBI" id="CHEBI:36208"/>
    </ligand>
</feature>
<comment type="function">
    <text evidence="9">Involved in the biosynthesis of the chorismate, which leads to the biosynthesis of aromatic amino acids. Catalyzes the reversible NADPH linked reduction of 3-dehydroshikimate (DHSA) to yield shikimate (SA).</text>
</comment>
<dbReference type="GO" id="GO:0019632">
    <property type="term" value="P:shikimate metabolic process"/>
    <property type="evidence" value="ECO:0007669"/>
    <property type="project" value="InterPro"/>
</dbReference>
<evidence type="ECO:0000256" key="5">
    <source>
        <dbReference type="ARBA" id="ARBA00023141"/>
    </source>
</evidence>
<dbReference type="SUPFAM" id="SSF51735">
    <property type="entry name" value="NAD(P)-binding Rossmann-fold domains"/>
    <property type="match status" value="1"/>
</dbReference>
<dbReference type="InterPro" id="IPR036291">
    <property type="entry name" value="NAD(P)-bd_dom_sf"/>
</dbReference>
<dbReference type="InterPro" id="IPR046346">
    <property type="entry name" value="Aminoacid_DH-like_N_sf"/>
</dbReference>
<dbReference type="PANTHER" id="PTHR21089">
    <property type="entry name" value="SHIKIMATE DEHYDROGENASE"/>
    <property type="match status" value="1"/>
</dbReference>
<comment type="similarity">
    <text evidence="9">Belongs to the shikimate dehydrogenase family.</text>
</comment>
<dbReference type="InterPro" id="IPR041121">
    <property type="entry name" value="SDH_C"/>
</dbReference>
<dbReference type="OrthoDB" id="9792692at2"/>
<dbReference type="GO" id="GO:0030266">
    <property type="term" value="F:quinate 3-dehydrogenase (NAD+) activity"/>
    <property type="evidence" value="ECO:0007669"/>
    <property type="project" value="UniProtKB-EC"/>
</dbReference>
<evidence type="ECO:0000256" key="7">
    <source>
        <dbReference type="ARBA" id="ARBA00052329"/>
    </source>
</evidence>
<evidence type="ECO:0000313" key="13">
    <source>
        <dbReference type="Proteomes" id="UP000076603"/>
    </source>
</evidence>
<feature type="binding site" evidence="9">
    <location>
        <position position="258"/>
    </location>
    <ligand>
        <name>NADP(+)</name>
        <dbReference type="ChEBI" id="CHEBI:58349"/>
    </ligand>
</feature>
<dbReference type="STRING" id="1121326.CLMAG_49310"/>
<dbReference type="RefSeq" id="WP_066628357.1">
    <property type="nucleotide sequence ID" value="NZ_FQXL01000029.1"/>
</dbReference>
<dbReference type="GO" id="GO:0009073">
    <property type="term" value="P:aromatic amino acid family biosynthetic process"/>
    <property type="evidence" value="ECO:0007669"/>
    <property type="project" value="UniProtKB-KW"/>
</dbReference>
<dbReference type="PATRIC" id="fig|1121326.3.peg.4993"/>
<organism evidence="12 13">
    <name type="scientific">Clostridium magnum DSM 2767</name>
    <dbReference type="NCBI Taxonomy" id="1121326"/>
    <lineage>
        <taxon>Bacteria</taxon>
        <taxon>Bacillati</taxon>
        <taxon>Bacillota</taxon>
        <taxon>Clostridia</taxon>
        <taxon>Eubacteriales</taxon>
        <taxon>Clostridiaceae</taxon>
        <taxon>Clostridium</taxon>
    </lineage>
</organism>
<comment type="catalytic activity">
    <reaction evidence="9">
        <text>shikimate + NADP(+) = 3-dehydroshikimate + NADPH + H(+)</text>
        <dbReference type="Rhea" id="RHEA:17737"/>
        <dbReference type="ChEBI" id="CHEBI:15378"/>
        <dbReference type="ChEBI" id="CHEBI:16630"/>
        <dbReference type="ChEBI" id="CHEBI:36208"/>
        <dbReference type="ChEBI" id="CHEBI:57783"/>
        <dbReference type="ChEBI" id="CHEBI:58349"/>
        <dbReference type="EC" id="1.1.1.25"/>
    </reaction>
</comment>
<comment type="subunit">
    <text evidence="9">Homodimer.</text>
</comment>
<dbReference type="FunFam" id="3.40.50.720:FF:000086">
    <property type="entry name" value="Quinate/shikimate dehydrogenase"/>
    <property type="match status" value="1"/>
</dbReference>
<dbReference type="SUPFAM" id="SSF53223">
    <property type="entry name" value="Aminoacid dehydrogenase-like, N-terminal domain"/>
    <property type="match status" value="1"/>
</dbReference>
<dbReference type="InterPro" id="IPR022893">
    <property type="entry name" value="Shikimate_DH_fam"/>
</dbReference>
<dbReference type="InterPro" id="IPR011342">
    <property type="entry name" value="Shikimate_DH"/>
</dbReference>
<dbReference type="InterPro" id="IPR013708">
    <property type="entry name" value="Shikimate_DH-bd_N"/>
</dbReference>
<feature type="binding site" evidence="9">
    <location>
        <position position="235"/>
    </location>
    <ligand>
        <name>NADP(+)</name>
        <dbReference type="ChEBI" id="CHEBI:58349"/>
    </ligand>
</feature>
<feature type="domain" description="Shikimate dehydrogenase substrate binding N-terminal" evidence="10">
    <location>
        <begin position="14"/>
        <end position="96"/>
    </location>
</feature>
<dbReference type="UniPathway" id="UPA00053">
    <property type="reaction ID" value="UER00087"/>
</dbReference>
<dbReference type="GO" id="GO:0004764">
    <property type="term" value="F:shikimate 3-dehydrogenase (NADP+) activity"/>
    <property type="evidence" value="ECO:0007669"/>
    <property type="project" value="UniProtKB-UniRule"/>
</dbReference>
<comment type="pathway">
    <text evidence="8">Aromatic compound metabolism; 3,4-dihydroxybenzoate biosynthesis; 3-dehydroquinate from D-quinate (NAD(+) route).</text>
</comment>
<reference evidence="12 13" key="1">
    <citation type="submission" date="2016-04" db="EMBL/GenBank/DDBJ databases">
        <title>Genome sequence of Clostridium magnum DSM 2767.</title>
        <authorList>
            <person name="Poehlein A."/>
            <person name="Uhlig R."/>
            <person name="Fischer R."/>
            <person name="Bahl H."/>
            <person name="Daniel R."/>
        </authorList>
    </citation>
    <scope>NUCLEOTIDE SEQUENCE [LARGE SCALE GENOMIC DNA]</scope>
    <source>
        <strain evidence="12 13">DSM 2767</strain>
    </source>
</reference>
<evidence type="ECO:0000259" key="11">
    <source>
        <dbReference type="Pfam" id="PF18317"/>
    </source>
</evidence>
<evidence type="ECO:0000256" key="9">
    <source>
        <dbReference type="HAMAP-Rule" id="MF_00222"/>
    </source>
</evidence>
<comment type="caution">
    <text evidence="12">The sequence shown here is derived from an EMBL/GenBank/DDBJ whole genome shotgun (WGS) entry which is preliminary data.</text>
</comment>
<dbReference type="AlphaFoldDB" id="A0A162RHS4"/>
<comment type="pathway">
    <text evidence="1 9">Metabolic intermediate biosynthesis; chorismate biosynthesis; chorismate from D-erythrose 4-phosphate and phosphoenolpyruvate: step 4/7.</text>
</comment>
<evidence type="ECO:0000256" key="8">
    <source>
        <dbReference type="ARBA" id="ARBA00060613"/>
    </source>
</evidence>
<feature type="binding site" evidence="9">
    <location>
        <position position="265"/>
    </location>
    <ligand>
        <name>shikimate</name>
        <dbReference type="ChEBI" id="CHEBI:36208"/>
    </ligand>
</feature>
<dbReference type="GO" id="GO:0052734">
    <property type="term" value="F:shikimate 3-dehydrogenase (NAD+) activity"/>
    <property type="evidence" value="ECO:0007669"/>
    <property type="project" value="RHEA"/>
</dbReference>
<dbReference type="Pfam" id="PF08501">
    <property type="entry name" value="Shikimate_dh_N"/>
    <property type="match status" value="1"/>
</dbReference>
<dbReference type="HAMAP" id="MF_00222">
    <property type="entry name" value="Shikimate_DH_AroE"/>
    <property type="match status" value="1"/>
</dbReference>
<evidence type="ECO:0000256" key="3">
    <source>
        <dbReference type="ARBA" id="ARBA00022857"/>
    </source>
</evidence>
<keyword evidence="4 9" id="KW-0560">Oxidoreductase</keyword>
<evidence type="ECO:0000259" key="10">
    <source>
        <dbReference type="Pfam" id="PF08501"/>
    </source>
</evidence>
<gene>
    <name evidence="12" type="primary">aroE_1</name>
    <name evidence="9" type="synonym">aroE</name>
    <name evidence="12" type="ORF">CLMAG_49310</name>
</gene>
<feature type="binding site" evidence="9">
    <location>
        <position position="109"/>
    </location>
    <ligand>
        <name>shikimate</name>
        <dbReference type="ChEBI" id="CHEBI:36208"/>
    </ligand>
</feature>
<dbReference type="PANTHER" id="PTHR21089:SF1">
    <property type="entry name" value="BIFUNCTIONAL 3-DEHYDROQUINATE DEHYDRATASE_SHIKIMATE DEHYDROGENASE, CHLOROPLASTIC"/>
    <property type="match status" value="1"/>
</dbReference>
<protein>
    <recommendedName>
        <fullName evidence="9">Shikimate dehydrogenase (NADP(+))</fullName>
        <shortName evidence="9">SDH</shortName>
        <ecNumber evidence="9">1.1.1.25</ecNumber>
    </recommendedName>
</protein>
<feature type="active site" description="Proton acceptor" evidence="9">
    <location>
        <position position="73"/>
    </location>
</feature>
<dbReference type="CDD" id="cd01065">
    <property type="entry name" value="NAD_bind_Shikimate_DH"/>
    <property type="match status" value="1"/>
</dbReference>
<dbReference type="NCBIfam" id="TIGR00507">
    <property type="entry name" value="aroE"/>
    <property type="match status" value="1"/>
</dbReference>
<name>A0A162RHS4_9CLOT</name>
<dbReference type="GO" id="GO:0050661">
    <property type="term" value="F:NADP binding"/>
    <property type="evidence" value="ECO:0007669"/>
    <property type="project" value="InterPro"/>
</dbReference>
<proteinExistence type="inferred from homology"/>
<feature type="binding site" evidence="9">
    <location>
        <position position="237"/>
    </location>
    <ligand>
        <name>shikimate</name>
        <dbReference type="ChEBI" id="CHEBI:36208"/>
    </ligand>
</feature>
<dbReference type="EMBL" id="LWAE01000007">
    <property type="protein sequence ID" value="KZL89917.1"/>
    <property type="molecule type" value="Genomic_DNA"/>
</dbReference>
<comment type="catalytic activity">
    <reaction evidence="6">
        <text>L-quinate + NAD(+) = 3-dehydroquinate + NADH + H(+)</text>
        <dbReference type="Rhea" id="RHEA:22364"/>
        <dbReference type="ChEBI" id="CHEBI:15378"/>
        <dbReference type="ChEBI" id="CHEBI:29751"/>
        <dbReference type="ChEBI" id="CHEBI:32364"/>
        <dbReference type="ChEBI" id="CHEBI:57540"/>
        <dbReference type="ChEBI" id="CHEBI:57945"/>
        <dbReference type="EC" id="1.1.1.24"/>
    </reaction>
</comment>
<keyword evidence="13" id="KW-1185">Reference proteome</keyword>
<feature type="binding site" evidence="9">
    <location>
        <position position="69"/>
    </location>
    <ligand>
        <name>shikimate</name>
        <dbReference type="ChEBI" id="CHEBI:36208"/>
    </ligand>
</feature>
<evidence type="ECO:0000256" key="4">
    <source>
        <dbReference type="ARBA" id="ARBA00023002"/>
    </source>
</evidence>
<dbReference type="Pfam" id="PF18317">
    <property type="entry name" value="SDH_C"/>
    <property type="match status" value="1"/>
</dbReference>
<dbReference type="NCBIfam" id="NF009200">
    <property type="entry name" value="PRK12548.1"/>
    <property type="match status" value="1"/>
</dbReference>
<keyword evidence="5 9" id="KW-0057">Aromatic amino acid biosynthesis</keyword>
<accession>A0A162RHS4</accession>
<dbReference type="GO" id="GO:0008652">
    <property type="term" value="P:amino acid biosynthetic process"/>
    <property type="evidence" value="ECO:0007669"/>
    <property type="project" value="UniProtKB-KW"/>
</dbReference>
<comment type="caution">
    <text evidence="9">Lacks conserved residue(s) required for the propagation of feature annotation.</text>
</comment>
<dbReference type="Gene3D" id="3.40.50.10860">
    <property type="entry name" value="Leucine Dehydrogenase, chain A, domain 1"/>
    <property type="match status" value="1"/>
</dbReference>
<dbReference type="GO" id="GO:0009423">
    <property type="term" value="P:chorismate biosynthetic process"/>
    <property type="evidence" value="ECO:0007669"/>
    <property type="project" value="UniProtKB-UniRule"/>
</dbReference>